<evidence type="ECO:0000313" key="6">
    <source>
        <dbReference type="Proteomes" id="UP000799767"/>
    </source>
</evidence>
<dbReference type="OrthoDB" id="4078573at2759"/>
<evidence type="ECO:0000259" key="4">
    <source>
        <dbReference type="PROSITE" id="PS50048"/>
    </source>
</evidence>
<feature type="region of interest" description="Disordered" evidence="3">
    <location>
        <begin position="811"/>
        <end position="837"/>
    </location>
</feature>
<reference evidence="5" key="1">
    <citation type="journal article" date="2020" name="Stud. Mycol.">
        <title>101 Dothideomycetes genomes: a test case for predicting lifestyles and emergence of pathogens.</title>
        <authorList>
            <person name="Haridas S."/>
            <person name="Albert R."/>
            <person name="Binder M."/>
            <person name="Bloem J."/>
            <person name="Labutti K."/>
            <person name="Salamov A."/>
            <person name="Andreopoulos B."/>
            <person name="Baker S."/>
            <person name="Barry K."/>
            <person name="Bills G."/>
            <person name="Bluhm B."/>
            <person name="Cannon C."/>
            <person name="Castanera R."/>
            <person name="Culley D."/>
            <person name="Daum C."/>
            <person name="Ezra D."/>
            <person name="Gonzalez J."/>
            <person name="Henrissat B."/>
            <person name="Kuo A."/>
            <person name="Liang C."/>
            <person name="Lipzen A."/>
            <person name="Lutzoni F."/>
            <person name="Magnuson J."/>
            <person name="Mondo S."/>
            <person name="Nolan M."/>
            <person name="Ohm R."/>
            <person name="Pangilinan J."/>
            <person name="Park H.-J."/>
            <person name="Ramirez L."/>
            <person name="Alfaro M."/>
            <person name="Sun H."/>
            <person name="Tritt A."/>
            <person name="Yoshinaga Y."/>
            <person name="Zwiers L.-H."/>
            <person name="Turgeon B."/>
            <person name="Goodwin S."/>
            <person name="Spatafora J."/>
            <person name="Crous P."/>
            <person name="Grigoriev I."/>
        </authorList>
    </citation>
    <scope>NUCLEOTIDE SEQUENCE</scope>
    <source>
        <strain evidence="5">CBS 113389</strain>
    </source>
</reference>
<feature type="compositionally biased region" description="Pro residues" evidence="3">
    <location>
        <begin position="818"/>
        <end position="827"/>
    </location>
</feature>
<dbReference type="Pfam" id="PF00172">
    <property type="entry name" value="Zn_clus"/>
    <property type="match status" value="1"/>
</dbReference>
<keyword evidence="2" id="KW-0539">Nucleus</keyword>
<dbReference type="PROSITE" id="PS50048">
    <property type="entry name" value="ZN2_CY6_FUNGAL_2"/>
    <property type="match status" value="1"/>
</dbReference>
<dbReference type="PROSITE" id="PS00463">
    <property type="entry name" value="ZN2_CY6_FUNGAL_1"/>
    <property type="match status" value="1"/>
</dbReference>
<dbReference type="GO" id="GO:0005634">
    <property type="term" value="C:nucleus"/>
    <property type="evidence" value="ECO:0007669"/>
    <property type="project" value="UniProtKB-SubCell"/>
</dbReference>
<dbReference type="EMBL" id="MU001631">
    <property type="protein sequence ID" value="KAF2488099.1"/>
    <property type="molecule type" value="Genomic_DNA"/>
</dbReference>
<dbReference type="RefSeq" id="XP_033594668.1">
    <property type="nucleotide sequence ID" value="XM_033738026.1"/>
</dbReference>
<feature type="region of interest" description="Disordered" evidence="3">
    <location>
        <begin position="323"/>
        <end position="359"/>
    </location>
</feature>
<dbReference type="GO" id="GO:0008270">
    <property type="term" value="F:zinc ion binding"/>
    <property type="evidence" value="ECO:0007669"/>
    <property type="project" value="InterPro"/>
</dbReference>
<accession>A0A6A6Q7S3</accession>
<dbReference type="Gene3D" id="4.10.240.10">
    <property type="entry name" value="Zn(2)-C6 fungal-type DNA-binding domain"/>
    <property type="match status" value="1"/>
</dbReference>
<dbReference type="CDD" id="cd00067">
    <property type="entry name" value="GAL4"/>
    <property type="match status" value="1"/>
</dbReference>
<dbReference type="Proteomes" id="UP000799767">
    <property type="component" value="Unassembled WGS sequence"/>
</dbReference>
<feature type="compositionally biased region" description="Low complexity" evidence="3">
    <location>
        <begin position="109"/>
        <end position="125"/>
    </location>
</feature>
<dbReference type="InterPro" id="IPR001138">
    <property type="entry name" value="Zn2Cys6_DnaBD"/>
</dbReference>
<feature type="region of interest" description="Disordered" evidence="3">
    <location>
        <begin position="109"/>
        <end position="176"/>
    </location>
</feature>
<protein>
    <recommendedName>
        <fullName evidence="4">Zn(2)-C6 fungal-type domain-containing protein</fullName>
    </recommendedName>
</protein>
<dbReference type="InterPro" id="IPR036864">
    <property type="entry name" value="Zn2-C6_fun-type_DNA-bd_sf"/>
</dbReference>
<dbReference type="Pfam" id="PF11951">
    <property type="entry name" value="Fungal_trans_2"/>
    <property type="match status" value="1"/>
</dbReference>
<feature type="domain" description="Zn(2)-C6 fungal-type" evidence="4">
    <location>
        <begin position="185"/>
        <end position="215"/>
    </location>
</feature>
<dbReference type="GO" id="GO:0045944">
    <property type="term" value="P:positive regulation of transcription by RNA polymerase II"/>
    <property type="evidence" value="ECO:0007669"/>
    <property type="project" value="TreeGrafter"/>
</dbReference>
<comment type="subcellular location">
    <subcellularLocation>
        <location evidence="1">Nucleus</location>
    </subcellularLocation>
</comment>
<dbReference type="PANTHER" id="PTHR37534">
    <property type="entry name" value="TRANSCRIPTIONAL ACTIVATOR PROTEIN UGA3"/>
    <property type="match status" value="1"/>
</dbReference>
<feature type="compositionally biased region" description="Basic and acidic residues" evidence="3">
    <location>
        <begin position="141"/>
        <end position="160"/>
    </location>
</feature>
<feature type="compositionally biased region" description="Low complexity" evidence="3">
    <location>
        <begin position="828"/>
        <end position="837"/>
    </location>
</feature>
<proteinExistence type="predicted"/>
<dbReference type="GO" id="GO:0000981">
    <property type="term" value="F:DNA-binding transcription factor activity, RNA polymerase II-specific"/>
    <property type="evidence" value="ECO:0007669"/>
    <property type="project" value="InterPro"/>
</dbReference>
<evidence type="ECO:0000256" key="3">
    <source>
        <dbReference type="SAM" id="MobiDB-lite"/>
    </source>
</evidence>
<dbReference type="InterPro" id="IPR021858">
    <property type="entry name" value="Fun_TF"/>
</dbReference>
<dbReference type="GO" id="GO:0000976">
    <property type="term" value="F:transcription cis-regulatory region binding"/>
    <property type="evidence" value="ECO:0007669"/>
    <property type="project" value="TreeGrafter"/>
</dbReference>
<feature type="region of interest" description="Disordered" evidence="3">
    <location>
        <begin position="774"/>
        <end position="796"/>
    </location>
</feature>
<feature type="compositionally biased region" description="Low complexity" evidence="3">
    <location>
        <begin position="777"/>
        <end position="796"/>
    </location>
</feature>
<dbReference type="CDD" id="cd12148">
    <property type="entry name" value="fungal_TF_MHR"/>
    <property type="match status" value="1"/>
</dbReference>
<dbReference type="PANTHER" id="PTHR37534:SF40">
    <property type="entry name" value="ZN(2)-C6 FUNGAL-TYPE DOMAIN-CONTAINING PROTEIN"/>
    <property type="match status" value="1"/>
</dbReference>
<dbReference type="SMART" id="SM00066">
    <property type="entry name" value="GAL4"/>
    <property type="match status" value="1"/>
</dbReference>
<sequence length="898" mass="101016">MENLEPRWPRRRVVLGSSLRYPHQRPPSSAAAHPLSSAQLCQLESHATNLRATLVALVRPPTPKQIPHDFSTTSVGGDRACRHSLKLATNYSLPSAYLHPDVDPIRATTYPSPTITPTSSRFTPPDDYFHDTTPTSRKPHDRASDKKLAVRAKPTADQRKNHVMTKPNADKDGEGTQKAKRVRTGCLTCRERHLKCDEGLPNCNNCLKSNRVCKRGLKLNFIDTWAEEPPVVKTTYGTQSWKVEFLDESREIANEYEGGLQKYRPLEQEMEGIMISDPVPQFDYTANVSSAPNMAHQALQTTMPEVYPDPTQQPDMNSMFAAPFKPETNGHQQPPPRSHSVPNTNANYSVTSSHSSLAPGSVGSYEGHMDLVESPSERKEYLDNANETLFMQVFVEEVGLWMDSMDPHKHFSRLLPFHALSEPMLLNAFLACGARHLALVNPVYKDETALHYYDTATSFLLKSLQNPNRDTVICATTAVILNVYEIMSERALQRMNHIAGARALIKECGWNARTRGVGAACFWLNVGLEVMSCLHFNWQVAWNPDEWGVDMDFSRELENGREEIWTHRMLYIIGKVANFRATIPSNSDPHTHVEEARMQQRLDEWTKLKDMADRWNSGIPRTMHPMAYLYPYQTTSKSAFPEVWLVKRSTIVARLFYHTAQLLLAQIHPYIGPENEDLHKMRVMHSQQICGIAAHVKDRGVASVAIRSLAHAAEVLTLRHEQEEVLRIFAKINKETGWKVGYVYGELKEKWGWNEGPSADQFAQTHTAAIRQREAQELQQRYQQQQQRQQSISSMQRHSFDFDRARMPSISASATTTSPPPLPPPVAPLSASGSANGAAAGAGAAAAAAMRKMPQGIPNPMYAKADFSLPQHPYQNFYVAPNHVSEAWSHGGPLYYSF</sequence>
<evidence type="ECO:0000256" key="1">
    <source>
        <dbReference type="ARBA" id="ARBA00004123"/>
    </source>
</evidence>
<organism evidence="5 6">
    <name type="scientific">Neohortaea acidophila</name>
    <dbReference type="NCBI Taxonomy" id="245834"/>
    <lineage>
        <taxon>Eukaryota</taxon>
        <taxon>Fungi</taxon>
        <taxon>Dikarya</taxon>
        <taxon>Ascomycota</taxon>
        <taxon>Pezizomycotina</taxon>
        <taxon>Dothideomycetes</taxon>
        <taxon>Dothideomycetidae</taxon>
        <taxon>Mycosphaerellales</taxon>
        <taxon>Teratosphaeriaceae</taxon>
        <taxon>Neohortaea</taxon>
    </lineage>
</organism>
<keyword evidence="6" id="KW-1185">Reference proteome</keyword>
<gene>
    <name evidence="5" type="ORF">BDY17DRAFT_342759</name>
</gene>
<feature type="compositionally biased region" description="Polar residues" evidence="3">
    <location>
        <begin position="340"/>
        <end position="358"/>
    </location>
</feature>
<evidence type="ECO:0000313" key="5">
    <source>
        <dbReference type="EMBL" id="KAF2488099.1"/>
    </source>
</evidence>
<dbReference type="GeneID" id="54479028"/>
<dbReference type="AlphaFoldDB" id="A0A6A6Q7S3"/>
<name>A0A6A6Q7S3_9PEZI</name>
<evidence type="ECO:0000256" key="2">
    <source>
        <dbReference type="ARBA" id="ARBA00023242"/>
    </source>
</evidence>
<dbReference type="SUPFAM" id="SSF57701">
    <property type="entry name" value="Zn2/Cys6 DNA-binding domain"/>
    <property type="match status" value="1"/>
</dbReference>